<proteinExistence type="predicted"/>
<evidence type="ECO:0000256" key="2">
    <source>
        <dbReference type="ARBA" id="ARBA00022737"/>
    </source>
</evidence>
<dbReference type="InterPro" id="IPR011713">
    <property type="entry name" value="Leu-rich_rpt_3"/>
</dbReference>
<dbReference type="Proteomes" id="UP001141552">
    <property type="component" value="Unassembled WGS sequence"/>
</dbReference>
<reference evidence="3" key="1">
    <citation type="submission" date="2022-02" db="EMBL/GenBank/DDBJ databases">
        <authorList>
            <person name="Henning P.M."/>
            <person name="McCubbin A.G."/>
            <person name="Shore J.S."/>
        </authorList>
    </citation>
    <scope>NUCLEOTIDE SEQUENCE</scope>
    <source>
        <strain evidence="3">F60SS</strain>
        <tissue evidence="3">Leaves</tissue>
    </source>
</reference>
<dbReference type="AlphaFoldDB" id="A0A9Q0JBR1"/>
<feature type="non-terminal residue" evidence="3">
    <location>
        <position position="1"/>
    </location>
</feature>
<dbReference type="SUPFAM" id="SSF52058">
    <property type="entry name" value="L domain-like"/>
    <property type="match status" value="1"/>
</dbReference>
<keyword evidence="2" id="KW-0677">Repeat</keyword>
<reference evidence="3" key="2">
    <citation type="journal article" date="2023" name="Plants (Basel)">
        <title>Annotation of the Turnera subulata (Passifloraceae) Draft Genome Reveals the S-Locus Evolved after the Divergence of Turneroideae from Passifloroideae in a Stepwise Manner.</title>
        <authorList>
            <person name="Henning P.M."/>
            <person name="Roalson E.H."/>
            <person name="Mir W."/>
            <person name="McCubbin A.G."/>
            <person name="Shore J.S."/>
        </authorList>
    </citation>
    <scope>NUCLEOTIDE SEQUENCE</scope>
    <source>
        <strain evidence="3">F60SS</strain>
    </source>
</reference>
<keyword evidence="1" id="KW-0433">Leucine-rich repeat</keyword>
<keyword evidence="4" id="KW-1185">Reference proteome</keyword>
<dbReference type="Pfam" id="PF07725">
    <property type="entry name" value="LRR_3"/>
    <property type="match status" value="1"/>
</dbReference>
<organism evidence="3 4">
    <name type="scientific">Turnera subulata</name>
    <dbReference type="NCBI Taxonomy" id="218843"/>
    <lineage>
        <taxon>Eukaryota</taxon>
        <taxon>Viridiplantae</taxon>
        <taxon>Streptophyta</taxon>
        <taxon>Embryophyta</taxon>
        <taxon>Tracheophyta</taxon>
        <taxon>Spermatophyta</taxon>
        <taxon>Magnoliopsida</taxon>
        <taxon>eudicotyledons</taxon>
        <taxon>Gunneridae</taxon>
        <taxon>Pentapetalae</taxon>
        <taxon>rosids</taxon>
        <taxon>fabids</taxon>
        <taxon>Malpighiales</taxon>
        <taxon>Passifloraceae</taxon>
        <taxon>Turnera</taxon>
    </lineage>
</organism>
<protein>
    <recommendedName>
        <fullName evidence="5">Resistance protein</fullName>
    </recommendedName>
</protein>
<evidence type="ECO:0008006" key="5">
    <source>
        <dbReference type="Google" id="ProtNLM"/>
    </source>
</evidence>
<dbReference type="Gene3D" id="3.80.10.10">
    <property type="entry name" value="Ribonuclease Inhibitor"/>
    <property type="match status" value="1"/>
</dbReference>
<dbReference type="GO" id="GO:0006952">
    <property type="term" value="P:defense response"/>
    <property type="evidence" value="ECO:0007669"/>
    <property type="project" value="InterPro"/>
</dbReference>
<dbReference type="EMBL" id="JAKUCV010004024">
    <property type="protein sequence ID" value="KAJ4836761.1"/>
    <property type="molecule type" value="Genomic_DNA"/>
</dbReference>
<name>A0A9Q0JBR1_9ROSI</name>
<comment type="caution">
    <text evidence="3">The sequence shown here is derived from an EMBL/GenBank/DDBJ whole genome shotgun (WGS) entry which is preliminary data.</text>
</comment>
<dbReference type="PANTHER" id="PTHR11017:SF573">
    <property type="entry name" value="ADP-RIBOSYL CYCLASE_CYCLIC ADP-RIBOSE HYDROLASE"/>
    <property type="match status" value="1"/>
</dbReference>
<dbReference type="PANTHER" id="PTHR11017">
    <property type="entry name" value="LEUCINE-RICH REPEAT-CONTAINING PROTEIN"/>
    <property type="match status" value="1"/>
</dbReference>
<evidence type="ECO:0000313" key="4">
    <source>
        <dbReference type="Proteomes" id="UP001141552"/>
    </source>
</evidence>
<evidence type="ECO:0000256" key="1">
    <source>
        <dbReference type="ARBA" id="ARBA00022614"/>
    </source>
</evidence>
<dbReference type="InterPro" id="IPR032675">
    <property type="entry name" value="LRR_dom_sf"/>
</dbReference>
<dbReference type="InterPro" id="IPR044974">
    <property type="entry name" value="Disease_R_plants"/>
</dbReference>
<sequence>RVLTGLKFCQDISQISHLQISPQVFEELYNLRLLHFYWGYGMSIVNLSQGLEYLPTSLRLLHWDLYPSPTLPLNFNPDNLVSLQMRCSSLEQLWNGDNVRLVNLKTCDLSGSDHLIKIMDLCEVPNLEELNLSLCYSLVEIPYSIQFCSKLTMINLSFCKSLCGFSANLRFTSLQKFISVGVQKSQIFQNFHQL</sequence>
<gene>
    <name evidence="3" type="ORF">Tsubulata_031066</name>
</gene>
<accession>A0A9Q0JBR1</accession>
<evidence type="ECO:0000313" key="3">
    <source>
        <dbReference type="EMBL" id="KAJ4836761.1"/>
    </source>
</evidence>
<dbReference type="OrthoDB" id="1733683at2759"/>